<dbReference type="RefSeq" id="WP_104935466.1">
    <property type="nucleotide sequence ID" value="NZ_CP021255.1"/>
</dbReference>
<dbReference type="CDD" id="cd05233">
    <property type="entry name" value="SDR_c"/>
    <property type="match status" value="1"/>
</dbReference>
<dbReference type="InterPro" id="IPR002347">
    <property type="entry name" value="SDR_fam"/>
</dbReference>
<dbReference type="PANTHER" id="PTHR44196:SF3">
    <property type="entry name" value="SHORT CHAIN DEHYDROGENASE FAMILY PROTEIN"/>
    <property type="match status" value="1"/>
</dbReference>
<dbReference type="Proteomes" id="UP000239867">
    <property type="component" value="Chromosome"/>
</dbReference>
<dbReference type="PANTHER" id="PTHR44196">
    <property type="entry name" value="DEHYDROGENASE/REDUCTASE SDR FAMILY MEMBER 7B"/>
    <property type="match status" value="1"/>
</dbReference>
<evidence type="ECO:0000313" key="3">
    <source>
        <dbReference type="EMBL" id="AVD70141.1"/>
    </source>
</evidence>
<gene>
    <name evidence="3" type="ORF">CAY53_00445</name>
</gene>
<dbReference type="GO" id="GO:0016491">
    <property type="term" value="F:oxidoreductase activity"/>
    <property type="evidence" value="ECO:0007669"/>
    <property type="project" value="UniProtKB-KW"/>
</dbReference>
<dbReference type="Pfam" id="PF00106">
    <property type="entry name" value="adh_short"/>
    <property type="match status" value="1"/>
</dbReference>
<protein>
    <submittedName>
        <fullName evidence="3">Short-chain dehydrogenase</fullName>
    </submittedName>
</protein>
<name>A0A2L1GKD7_9BACT</name>
<organism evidence="3 4">
    <name type="scientific">Desulfobulbus oralis</name>
    <dbReference type="NCBI Taxonomy" id="1986146"/>
    <lineage>
        <taxon>Bacteria</taxon>
        <taxon>Pseudomonadati</taxon>
        <taxon>Thermodesulfobacteriota</taxon>
        <taxon>Desulfobulbia</taxon>
        <taxon>Desulfobulbales</taxon>
        <taxon>Desulfobulbaceae</taxon>
        <taxon>Desulfobulbus</taxon>
    </lineage>
</organism>
<evidence type="ECO:0000313" key="4">
    <source>
        <dbReference type="Proteomes" id="UP000239867"/>
    </source>
</evidence>
<dbReference type="EMBL" id="CP021255">
    <property type="protein sequence ID" value="AVD70141.1"/>
    <property type="molecule type" value="Genomic_DNA"/>
</dbReference>
<sequence length="255" mass="28209">MQDTKKKIVLVGATSSIAEHCARLLVSDKYLSQSAEIILAGRNQKKLDAVASDLMVRSSHINVQTKVLNFINTEEIFSFVENCYLKQPVDIVLIAHGILPDQAECQKNLQLCQKTLEINSISPVLFAEAFAGHMEKIGRGTLVIIGSVAGDRGRKSNYVYGAAKGLIACYVQGLQHRLAHTAVKVILIKPGPTATPMTAHLQKKGMRLASVENVAQRIVHALGRRQETVYAPAYWKIIMQIIRHIPNSFFKKLNI</sequence>
<dbReference type="AlphaFoldDB" id="A0A2L1GKD7"/>
<dbReference type="SUPFAM" id="SSF51735">
    <property type="entry name" value="NAD(P)-binding Rossmann-fold domains"/>
    <property type="match status" value="1"/>
</dbReference>
<keyword evidence="2" id="KW-0560">Oxidoreductase</keyword>
<dbReference type="GO" id="GO:0016020">
    <property type="term" value="C:membrane"/>
    <property type="evidence" value="ECO:0007669"/>
    <property type="project" value="TreeGrafter"/>
</dbReference>
<dbReference type="Gene3D" id="3.40.50.720">
    <property type="entry name" value="NAD(P)-binding Rossmann-like Domain"/>
    <property type="match status" value="1"/>
</dbReference>
<dbReference type="KEGG" id="deo:CAY53_00445"/>
<keyword evidence="4" id="KW-1185">Reference proteome</keyword>
<comment type="similarity">
    <text evidence="1">Belongs to the short-chain dehydrogenases/reductases (SDR) family.</text>
</comment>
<dbReference type="InterPro" id="IPR036291">
    <property type="entry name" value="NAD(P)-bd_dom_sf"/>
</dbReference>
<accession>A0A2L1GKD7</accession>
<proteinExistence type="inferred from homology"/>
<reference evidence="3 4" key="1">
    <citation type="journal article" date="2018" name="MBio">
        <title>Insights into the evolution of host association through the isolation and characterization of a novel human periodontal pathobiont, Desulfobulbus oralis.</title>
        <authorList>
            <person name="Cross K.L."/>
            <person name="Chirania P."/>
            <person name="Xiong W."/>
            <person name="Beall C.J."/>
            <person name="Elkins J.G."/>
            <person name="Giannone R.J."/>
            <person name="Griffen A.L."/>
            <person name="Guss A.M."/>
            <person name="Hettich R.L."/>
            <person name="Joshi S.S."/>
            <person name="Mokrzan E.M."/>
            <person name="Martin R.K."/>
            <person name="Zhulin I.B."/>
            <person name="Leys E.J."/>
            <person name="Podar M."/>
        </authorList>
    </citation>
    <scope>NUCLEOTIDE SEQUENCE [LARGE SCALE GENOMIC DNA]</scope>
    <source>
        <strain evidence="3 4">ORNL</strain>
    </source>
</reference>
<evidence type="ECO:0000256" key="1">
    <source>
        <dbReference type="ARBA" id="ARBA00006484"/>
    </source>
</evidence>
<evidence type="ECO:0000256" key="2">
    <source>
        <dbReference type="ARBA" id="ARBA00023002"/>
    </source>
</evidence>
<dbReference type="PRINTS" id="PR00081">
    <property type="entry name" value="GDHRDH"/>
</dbReference>
<dbReference type="OrthoDB" id="9804952at2"/>